<gene>
    <name evidence="3" type="ORF">CXR34_02885</name>
</gene>
<evidence type="ECO:0000313" key="3">
    <source>
        <dbReference type="EMBL" id="AUG28508.1"/>
    </source>
</evidence>
<feature type="domain" description="D-apionate lactonase TIM barrel" evidence="2">
    <location>
        <begin position="266"/>
        <end position="520"/>
    </location>
</feature>
<dbReference type="Pfam" id="PF25838">
    <property type="entry name" value="Apionate_lact_M"/>
    <property type="match status" value="1"/>
</dbReference>
<accession>A0A2K9DJI9</accession>
<dbReference type="InterPro" id="IPR058788">
    <property type="entry name" value="ApnL_N"/>
</dbReference>
<dbReference type="AlphaFoldDB" id="A0A2K9DJI9"/>
<dbReference type="Proteomes" id="UP000233276">
    <property type="component" value="Chromosome"/>
</dbReference>
<dbReference type="EMBL" id="CP025299">
    <property type="protein sequence ID" value="AUG28508.1"/>
    <property type="molecule type" value="Genomic_DNA"/>
</dbReference>
<reference evidence="3 4" key="1">
    <citation type="submission" date="2017-12" db="EMBL/GenBank/DDBJ databases">
        <title>Isolation and characterization of estrogens degradatiion strain Microbacterium hominis SJTG1.</title>
        <authorList>
            <person name="Xiong W."/>
            <person name="Yin C."/>
            <person name="Zheng D."/>
            <person name="Liang R."/>
        </authorList>
    </citation>
    <scope>NUCLEOTIDE SEQUENCE [LARGE SCALE GENOMIC DNA]</scope>
    <source>
        <strain evidence="3 4">SJTG1</strain>
    </source>
</reference>
<organism evidence="3 4">
    <name type="scientific">Microbacterium hominis</name>
    <dbReference type="NCBI Taxonomy" id="162426"/>
    <lineage>
        <taxon>Bacteria</taxon>
        <taxon>Bacillati</taxon>
        <taxon>Actinomycetota</taxon>
        <taxon>Actinomycetes</taxon>
        <taxon>Micrococcales</taxon>
        <taxon>Microbacteriaceae</taxon>
        <taxon>Microbacterium</taxon>
    </lineage>
</organism>
<dbReference type="Pfam" id="PF25837">
    <property type="entry name" value="Apionate_lact_N"/>
    <property type="match status" value="1"/>
</dbReference>
<sequence length="590" mass="62274">MSGTWDDEARRPWRSARWSLELRGDELADIAYDGVVVLRSARAVVRDHDWRTAPLVIDDVDARDDAIVIALHSSGLGSSFAGTVQVHTHGDRLEIVCDLTSRQPFDTNRTGLVVLHPPTLAGTPLRVVHSAAEPEETRFPARISAHQPVRDIAALAWTAGGVGVALTFDGDVFEMEDQRNWTDASFKTYSRPLDLPFPYRVAAGERVTQTVTIEATTSASAPVIETTGPAPAAVIELRPGGAFPRLGLGAATAPDPAPPLGSPLGSHVVADIDLADPNWRAALDRAGAAGLPVEVRLVLADDDPDALRAAARALRGRRTARVTAFPATGPARHVSDGPTIRALRAALRAADVDVPVVGGTRAHFTELNREHHRLPDGLDGIVLSSTPLFHSRGTDQLVEALAMQRRVAQEAVDIASGLPVHIGPVTLRPRFNDVATTPPPRPGRTDLAEGYGAQLLDADDPRHDSDELAAWTIASAAAFAVPGVAALTFFEEWGPRGIRTAAGRDRPVAAALRALADVAGPDGRACTLLHGDSPDGLVWAVGGRGDDGGSVLVANLDRVPRVVRVEPGGTRTVPAGAFAILPLTAPSAHD</sequence>
<proteinExistence type="predicted"/>
<name>A0A2K9DJI9_9MICO</name>
<dbReference type="KEGG" id="mhos:CXR34_02885"/>
<dbReference type="RefSeq" id="WP_101305489.1">
    <property type="nucleotide sequence ID" value="NZ_CP025299.1"/>
</dbReference>
<evidence type="ECO:0000259" key="2">
    <source>
        <dbReference type="Pfam" id="PF25838"/>
    </source>
</evidence>
<evidence type="ECO:0000313" key="4">
    <source>
        <dbReference type="Proteomes" id="UP000233276"/>
    </source>
</evidence>
<protein>
    <submittedName>
        <fullName evidence="3">Uncharacterized protein</fullName>
    </submittedName>
</protein>
<evidence type="ECO:0000259" key="1">
    <source>
        <dbReference type="Pfam" id="PF25837"/>
    </source>
</evidence>
<dbReference type="InterPro" id="IPR058787">
    <property type="entry name" value="ApnL_M"/>
</dbReference>
<feature type="domain" description="D-apionate lactonase N-terminal" evidence="1">
    <location>
        <begin position="7"/>
        <end position="216"/>
    </location>
</feature>